<evidence type="ECO:0000256" key="10">
    <source>
        <dbReference type="RuleBase" id="RU000382"/>
    </source>
</evidence>
<comment type="caution">
    <text evidence="13">The sequence shown here is derived from an EMBL/GenBank/DDBJ whole genome shotgun (WGS) entry which is preliminary data.</text>
</comment>
<dbReference type="PANTHER" id="PTHR43321">
    <property type="entry name" value="GLUTAMATE DECARBOXYLASE"/>
    <property type="match status" value="1"/>
</dbReference>
<organism evidence="13 15">
    <name type="scientific">Cucumis melo var. makuwa</name>
    <name type="common">Oriental melon</name>
    <dbReference type="NCBI Taxonomy" id="1194695"/>
    <lineage>
        <taxon>Eukaryota</taxon>
        <taxon>Viridiplantae</taxon>
        <taxon>Streptophyta</taxon>
        <taxon>Embryophyta</taxon>
        <taxon>Tracheophyta</taxon>
        <taxon>Spermatophyta</taxon>
        <taxon>Magnoliopsida</taxon>
        <taxon>eudicotyledons</taxon>
        <taxon>Gunneridae</taxon>
        <taxon>Pentapetalae</taxon>
        <taxon>rosids</taxon>
        <taxon>fabids</taxon>
        <taxon>Cucurbitales</taxon>
        <taxon>Cucurbitaceae</taxon>
        <taxon>Benincaseae</taxon>
        <taxon>Cucumis</taxon>
    </lineage>
</organism>
<evidence type="ECO:0000256" key="4">
    <source>
        <dbReference type="ARBA" id="ARBA00022793"/>
    </source>
</evidence>
<evidence type="ECO:0000256" key="3">
    <source>
        <dbReference type="ARBA" id="ARBA00012421"/>
    </source>
</evidence>
<evidence type="ECO:0000313" key="14">
    <source>
        <dbReference type="Proteomes" id="UP000321393"/>
    </source>
</evidence>
<reference evidence="14 15" key="1">
    <citation type="submission" date="2019-08" db="EMBL/GenBank/DDBJ databases">
        <title>Draft genome sequences of two oriental melons (Cucumis melo L. var makuwa).</title>
        <authorList>
            <person name="Kwon S.-Y."/>
        </authorList>
    </citation>
    <scope>NUCLEOTIDE SEQUENCE [LARGE SCALE GENOMIC DNA]</scope>
    <source>
        <strain evidence="15">cv. Chang Bougi</strain>
        <strain evidence="14">cv. SW 3</strain>
        <tissue evidence="13">Leaf</tissue>
    </source>
</reference>
<comment type="catalytic activity">
    <reaction evidence="8 11">
        <text>L-glutamate + H(+) = 4-aminobutanoate + CO2</text>
        <dbReference type="Rhea" id="RHEA:17785"/>
        <dbReference type="ChEBI" id="CHEBI:15378"/>
        <dbReference type="ChEBI" id="CHEBI:16526"/>
        <dbReference type="ChEBI" id="CHEBI:29985"/>
        <dbReference type="ChEBI" id="CHEBI:59888"/>
        <dbReference type="EC" id="4.1.1.15"/>
    </reaction>
</comment>
<dbReference type="Gene3D" id="3.40.640.10">
    <property type="entry name" value="Type I PLP-dependent aspartate aminotransferase-like (Major domain)"/>
    <property type="match status" value="1"/>
</dbReference>
<dbReference type="GO" id="GO:0030170">
    <property type="term" value="F:pyridoxal phosphate binding"/>
    <property type="evidence" value="ECO:0007669"/>
    <property type="project" value="InterPro"/>
</dbReference>
<evidence type="ECO:0000256" key="9">
    <source>
        <dbReference type="PIRSR" id="PIRSR602129-50"/>
    </source>
</evidence>
<protein>
    <recommendedName>
        <fullName evidence="3 11">Glutamate decarboxylase</fullName>
        <ecNumber evidence="3 11">4.1.1.15</ecNumber>
    </recommendedName>
</protein>
<dbReference type="Gene3D" id="4.10.280.50">
    <property type="match status" value="1"/>
</dbReference>
<sequence>MALSKSFSESDVSIHSTFASPYVRNSAPRFTIPNNSMPKDVAFQIINDELMLDRNPRLNLASFVTTWMEPECDMLIMDSINKNYVDMDEYPVTTELQKRCVNMIANLFNAPLGDSDAAVSSEAIMLAGLAFKRKWQNKRKAEGKPYDKPNIVMGANVQVCWEKFARYFEVELKEVKVREGYYVMDPVQAVEVVDENTICVAAILGSTYNGEFEDVKLLNDLLVEKNKVSGWDTPIHVDAASGGFIAPFLYPELEWDFRLPLVKSINVSGHKYGLVYAGIGWVIWRTKEDFPEELIFHINYLGADQPTFTLNFSEGKKSIPNWIKPNNCSILSTNPVGLRGIPKRDAELSRQDNAMVLKEGLEKTGRFRIVSKKMGVPVVAFSLKDRSCHEEFKVSEMLRRFGWIVPAYPMPEGAKDVLVLRVVIREDFSGTLGDRLVLDIVKVMGELDSSIPIPPKKSERMVRLEDGKKETSEKKTAEVTTKREIGSYWGNITSGRSKVRLAANVGGGSVNV</sequence>
<evidence type="ECO:0000256" key="1">
    <source>
        <dbReference type="ARBA" id="ARBA00001933"/>
    </source>
</evidence>
<evidence type="ECO:0000313" key="13">
    <source>
        <dbReference type="EMBL" id="TYJ97172.1"/>
    </source>
</evidence>
<dbReference type="PANTHER" id="PTHR43321:SF3">
    <property type="entry name" value="GLUTAMATE DECARBOXYLASE"/>
    <property type="match status" value="1"/>
</dbReference>
<keyword evidence="7 10" id="KW-0456">Lyase</keyword>
<evidence type="ECO:0000313" key="12">
    <source>
        <dbReference type="EMBL" id="KAA0067587.1"/>
    </source>
</evidence>
<evidence type="ECO:0000256" key="11">
    <source>
        <dbReference type="RuleBase" id="RU361171"/>
    </source>
</evidence>
<evidence type="ECO:0000256" key="6">
    <source>
        <dbReference type="ARBA" id="ARBA00022898"/>
    </source>
</evidence>
<evidence type="ECO:0000256" key="7">
    <source>
        <dbReference type="ARBA" id="ARBA00023239"/>
    </source>
</evidence>
<dbReference type="GO" id="GO:0006538">
    <property type="term" value="P:L-glutamate catabolic process"/>
    <property type="evidence" value="ECO:0007669"/>
    <property type="project" value="TreeGrafter"/>
</dbReference>
<gene>
    <name evidence="13" type="ORF">E5676_scaffold174G00510</name>
    <name evidence="12" type="ORF">E6C27_scaffold485G00520</name>
</gene>
<dbReference type="GO" id="GO:0005829">
    <property type="term" value="C:cytosol"/>
    <property type="evidence" value="ECO:0007669"/>
    <property type="project" value="TreeGrafter"/>
</dbReference>
<dbReference type="NCBIfam" id="TIGR01788">
    <property type="entry name" value="Glu-decarb-GAD"/>
    <property type="match status" value="1"/>
</dbReference>
<dbReference type="FunFam" id="3.90.1150.160:FF:000001">
    <property type="entry name" value="Glutamate decarboxylase"/>
    <property type="match status" value="1"/>
</dbReference>
<name>A0A5D3BBG4_CUCMM</name>
<dbReference type="GO" id="GO:0004351">
    <property type="term" value="F:glutamate decarboxylase activity"/>
    <property type="evidence" value="ECO:0007669"/>
    <property type="project" value="UniProtKB-EC"/>
</dbReference>
<dbReference type="InterPro" id="IPR015421">
    <property type="entry name" value="PyrdxlP-dep_Trfase_major"/>
</dbReference>
<dbReference type="Proteomes" id="UP000321947">
    <property type="component" value="Unassembled WGS sequence"/>
</dbReference>
<keyword evidence="4 11" id="KW-0210">Decarboxylase</keyword>
<dbReference type="OrthoDB" id="5152799at2759"/>
<evidence type="ECO:0000256" key="8">
    <source>
        <dbReference type="ARBA" id="ARBA00048868"/>
    </source>
</evidence>
<keyword evidence="5" id="KW-0112">Calmodulin-binding</keyword>
<comment type="cofactor">
    <cofactor evidence="1 9 10">
        <name>pyridoxal 5'-phosphate</name>
        <dbReference type="ChEBI" id="CHEBI:597326"/>
    </cofactor>
</comment>
<accession>A0A5D3BBG4</accession>
<feature type="modified residue" description="N6-(pyridoxal phosphate)lysine" evidence="9">
    <location>
        <position position="271"/>
    </location>
</feature>
<proteinExistence type="inferred from homology"/>
<keyword evidence="6 9" id="KW-0663">Pyridoxal phosphate</keyword>
<evidence type="ECO:0000313" key="15">
    <source>
        <dbReference type="Proteomes" id="UP000321947"/>
    </source>
</evidence>
<dbReference type="GO" id="GO:0005516">
    <property type="term" value="F:calmodulin binding"/>
    <property type="evidence" value="ECO:0007669"/>
    <property type="project" value="UniProtKB-KW"/>
</dbReference>
<dbReference type="FunFam" id="4.10.280.50:FF:000001">
    <property type="entry name" value="Glutamate decarboxylase"/>
    <property type="match status" value="1"/>
</dbReference>
<dbReference type="InterPro" id="IPR015424">
    <property type="entry name" value="PyrdxlP-dep_Trfase"/>
</dbReference>
<dbReference type="EMBL" id="SSTD01018953">
    <property type="protein sequence ID" value="TYJ97172.1"/>
    <property type="molecule type" value="Genomic_DNA"/>
</dbReference>
<evidence type="ECO:0000256" key="2">
    <source>
        <dbReference type="ARBA" id="ARBA00009533"/>
    </source>
</evidence>
<dbReference type="Pfam" id="PF00282">
    <property type="entry name" value="Pyridoxal_deC"/>
    <property type="match status" value="1"/>
</dbReference>
<dbReference type="FunFam" id="3.40.640.10:FF:000022">
    <property type="entry name" value="Glutamate decarboxylase"/>
    <property type="match status" value="1"/>
</dbReference>
<dbReference type="Gene3D" id="3.90.1150.160">
    <property type="match status" value="1"/>
</dbReference>
<dbReference type="InterPro" id="IPR010107">
    <property type="entry name" value="Glutamate_decarboxylase"/>
</dbReference>
<dbReference type="EC" id="4.1.1.15" evidence="3 11"/>
<dbReference type="InterPro" id="IPR002129">
    <property type="entry name" value="PyrdxlP-dep_de-COase"/>
</dbReference>
<evidence type="ECO:0000256" key="5">
    <source>
        <dbReference type="ARBA" id="ARBA00022860"/>
    </source>
</evidence>
<dbReference type="EMBL" id="SSTE01000480">
    <property type="protein sequence ID" value="KAA0067587.1"/>
    <property type="molecule type" value="Genomic_DNA"/>
</dbReference>
<dbReference type="SUPFAM" id="SSF53383">
    <property type="entry name" value="PLP-dependent transferases"/>
    <property type="match status" value="1"/>
</dbReference>
<dbReference type="AlphaFoldDB" id="A0A5D3BBG4"/>
<comment type="similarity">
    <text evidence="2 10">Belongs to the group II decarboxylase family.</text>
</comment>
<dbReference type="STRING" id="1194695.A0A5D3BBG4"/>
<dbReference type="Proteomes" id="UP000321393">
    <property type="component" value="Unassembled WGS sequence"/>
</dbReference>